<dbReference type="InterPro" id="IPR013595">
    <property type="entry name" value="Pept_S33_TAP-like_C"/>
</dbReference>
<dbReference type="InterPro" id="IPR051601">
    <property type="entry name" value="Serine_prot/Carboxylest_S33"/>
</dbReference>
<evidence type="ECO:0000256" key="1">
    <source>
        <dbReference type="ARBA" id="ARBA00010088"/>
    </source>
</evidence>
<dbReference type="Proteomes" id="UP000800038">
    <property type="component" value="Unassembled WGS sequence"/>
</dbReference>
<feature type="domain" description="Peptidase S33 tripeptidyl aminopeptidase-like C-terminal" evidence="3">
    <location>
        <begin position="371"/>
        <end position="472"/>
    </location>
</feature>
<dbReference type="Gene3D" id="3.40.50.1820">
    <property type="entry name" value="alpha/beta hydrolase"/>
    <property type="match status" value="1"/>
</dbReference>
<evidence type="ECO:0000259" key="3">
    <source>
        <dbReference type="Pfam" id="PF08386"/>
    </source>
</evidence>
<gene>
    <name evidence="4" type="ORF">EJ02DRAFT_506896</name>
</gene>
<dbReference type="PANTHER" id="PTHR43248:SF25">
    <property type="entry name" value="AB HYDROLASE-1 DOMAIN-CONTAINING PROTEIN-RELATED"/>
    <property type="match status" value="1"/>
</dbReference>
<dbReference type="PANTHER" id="PTHR43248">
    <property type="entry name" value="2-SUCCINYL-6-HYDROXY-2,4-CYCLOHEXADIENE-1-CARBOXYLATE SYNTHASE"/>
    <property type="match status" value="1"/>
</dbReference>
<dbReference type="SUPFAM" id="SSF53474">
    <property type="entry name" value="alpha/beta-Hydrolases"/>
    <property type="match status" value="1"/>
</dbReference>
<organism evidence="4 5">
    <name type="scientific">Clathrospora elynae</name>
    <dbReference type="NCBI Taxonomy" id="706981"/>
    <lineage>
        <taxon>Eukaryota</taxon>
        <taxon>Fungi</taxon>
        <taxon>Dikarya</taxon>
        <taxon>Ascomycota</taxon>
        <taxon>Pezizomycotina</taxon>
        <taxon>Dothideomycetes</taxon>
        <taxon>Pleosporomycetidae</taxon>
        <taxon>Pleosporales</taxon>
        <taxon>Diademaceae</taxon>
        <taxon>Clathrospora</taxon>
    </lineage>
</organism>
<dbReference type="AlphaFoldDB" id="A0A6A5SBG3"/>
<reference evidence="4" key="1">
    <citation type="journal article" date="2020" name="Stud. Mycol.">
        <title>101 Dothideomycetes genomes: a test case for predicting lifestyles and emergence of pathogens.</title>
        <authorList>
            <person name="Haridas S."/>
            <person name="Albert R."/>
            <person name="Binder M."/>
            <person name="Bloem J."/>
            <person name="Labutti K."/>
            <person name="Salamov A."/>
            <person name="Andreopoulos B."/>
            <person name="Baker S."/>
            <person name="Barry K."/>
            <person name="Bills G."/>
            <person name="Bluhm B."/>
            <person name="Cannon C."/>
            <person name="Castanera R."/>
            <person name="Culley D."/>
            <person name="Daum C."/>
            <person name="Ezra D."/>
            <person name="Gonzalez J."/>
            <person name="Henrissat B."/>
            <person name="Kuo A."/>
            <person name="Liang C."/>
            <person name="Lipzen A."/>
            <person name="Lutzoni F."/>
            <person name="Magnuson J."/>
            <person name="Mondo S."/>
            <person name="Nolan M."/>
            <person name="Ohm R."/>
            <person name="Pangilinan J."/>
            <person name="Park H.-J."/>
            <person name="Ramirez L."/>
            <person name="Alfaro M."/>
            <person name="Sun H."/>
            <person name="Tritt A."/>
            <person name="Yoshinaga Y."/>
            <person name="Zwiers L.-H."/>
            <person name="Turgeon B."/>
            <person name="Goodwin S."/>
            <person name="Spatafora J."/>
            <person name="Crous P."/>
            <person name="Grigoriev I."/>
        </authorList>
    </citation>
    <scope>NUCLEOTIDE SEQUENCE</scope>
    <source>
        <strain evidence="4">CBS 161.51</strain>
    </source>
</reference>
<proteinExistence type="inferred from homology"/>
<evidence type="ECO:0000313" key="4">
    <source>
        <dbReference type="EMBL" id="KAF1935776.1"/>
    </source>
</evidence>
<name>A0A6A5SBG3_9PLEO</name>
<evidence type="ECO:0000313" key="5">
    <source>
        <dbReference type="Proteomes" id="UP000800038"/>
    </source>
</evidence>
<evidence type="ECO:0000256" key="2">
    <source>
        <dbReference type="ARBA" id="ARBA00022801"/>
    </source>
</evidence>
<protein>
    <submittedName>
        <fullName evidence="4">Alpha/beta-hydrolase</fullName>
    </submittedName>
</protein>
<keyword evidence="5" id="KW-1185">Reference proteome</keyword>
<sequence length="483" mass="53456">MIWGFSQIILTVDLHWTPCFESFTCTRLQVPLDYANSSAGTISVAFIKHADPNASAKTHDILYNPGGPGDTGVGELISNVVNLRNFLGDKHNIVSFDPRGVTNSGPNIDCFPGDQADEYIFISTYIPVYALAGAYGVWCSAAHMNNSAQYVGTSAGAQDMLRYIDVSHNSSNSVRKLWYYGVSCGTALGSTFASLHPDRVGRMTLDGVLDLNDWYSGELKANIIHADEIIENFFLSCYKAGKEKCVFYADSPRKIEQRLNDLFEAIRVEPIAVADRSKVKSPTIITYEVMRFALLNACYAPQFQWPQLAQQLLDLENRNGSSMARLAVLFHGPFEGSTVLCADSNSRYNLFTLESFTQHVDLMKSQSHWVGESWLHPVECRQLQITPPPSQQFSFDTTTAVRTSFPILLVSNNLDPVTPLVRARKMHAHFSGLALLVQDSMGHASDSAPSNCSARYVQEYLDGMPPLPGTTCQPNTLPFEYAD</sequence>
<dbReference type="Pfam" id="PF08386">
    <property type="entry name" value="Abhydrolase_4"/>
    <property type="match status" value="1"/>
</dbReference>
<dbReference type="OrthoDB" id="425534at2759"/>
<dbReference type="InterPro" id="IPR029058">
    <property type="entry name" value="AB_hydrolase_fold"/>
</dbReference>
<dbReference type="EMBL" id="ML976236">
    <property type="protein sequence ID" value="KAF1935776.1"/>
    <property type="molecule type" value="Genomic_DNA"/>
</dbReference>
<accession>A0A6A5SBG3</accession>
<dbReference type="GO" id="GO:0016787">
    <property type="term" value="F:hydrolase activity"/>
    <property type="evidence" value="ECO:0007669"/>
    <property type="project" value="UniProtKB-KW"/>
</dbReference>
<keyword evidence="2 4" id="KW-0378">Hydrolase</keyword>
<comment type="similarity">
    <text evidence="1">Belongs to the peptidase S33 family.</text>
</comment>